<dbReference type="InterPro" id="IPR050563">
    <property type="entry name" value="4-hydroxybenzoyl-CoA_TE"/>
</dbReference>
<dbReference type="InterPro" id="IPR029069">
    <property type="entry name" value="HotDog_dom_sf"/>
</dbReference>
<proteinExistence type="inferred from homology"/>
<dbReference type="NCBIfam" id="TIGR00051">
    <property type="entry name" value="YbgC/FadM family acyl-CoA thioesterase"/>
    <property type="match status" value="1"/>
</dbReference>
<dbReference type="GO" id="GO:0047617">
    <property type="term" value="F:fatty acyl-CoA hydrolase activity"/>
    <property type="evidence" value="ECO:0007669"/>
    <property type="project" value="TreeGrafter"/>
</dbReference>
<keyword evidence="2 3" id="KW-0378">Hydrolase</keyword>
<evidence type="ECO:0000313" key="4">
    <source>
        <dbReference type="Proteomes" id="UP000319040"/>
    </source>
</evidence>
<accession>A0A521AIS9</accession>
<evidence type="ECO:0000313" key="3">
    <source>
        <dbReference type="EMBL" id="SMO34739.1"/>
    </source>
</evidence>
<dbReference type="PANTHER" id="PTHR31793">
    <property type="entry name" value="4-HYDROXYBENZOYL-COA THIOESTERASE FAMILY MEMBER"/>
    <property type="match status" value="1"/>
</dbReference>
<dbReference type="RefSeq" id="WP_142531585.1">
    <property type="nucleotide sequence ID" value="NZ_FXTB01000001.1"/>
</dbReference>
<dbReference type="Pfam" id="PF13279">
    <property type="entry name" value="4HBT_2"/>
    <property type="match status" value="1"/>
</dbReference>
<protein>
    <submittedName>
        <fullName evidence="3">Acyl-CoA thioester hydrolase</fullName>
    </submittedName>
</protein>
<evidence type="ECO:0000256" key="2">
    <source>
        <dbReference type="ARBA" id="ARBA00022801"/>
    </source>
</evidence>
<comment type="similarity">
    <text evidence="1">Belongs to the 4-hydroxybenzoyl-CoA thioesterase family.</text>
</comment>
<name>A0A521AIS9_SACCC</name>
<organism evidence="3 4">
    <name type="scientific">Saccharicrinis carchari</name>
    <dbReference type="NCBI Taxonomy" id="1168039"/>
    <lineage>
        <taxon>Bacteria</taxon>
        <taxon>Pseudomonadati</taxon>
        <taxon>Bacteroidota</taxon>
        <taxon>Bacteroidia</taxon>
        <taxon>Marinilabiliales</taxon>
        <taxon>Marinilabiliaceae</taxon>
        <taxon>Saccharicrinis</taxon>
    </lineage>
</organism>
<dbReference type="EMBL" id="FXTB01000001">
    <property type="protein sequence ID" value="SMO34739.1"/>
    <property type="molecule type" value="Genomic_DNA"/>
</dbReference>
<dbReference type="OrthoDB" id="9800856at2"/>
<sequence>MIEHHFNIRPTYNEVDQMGYVYHANHVSYCHQARTEMLRTMGIHDAKLESCGIMMPVISFNIQYKNPAHYDELLTITTRIKEIPKVKFMFAYEIKNELGKLVSRANSEVAFVDIVSRKPMAAPKIVTEGLSSLLPI</sequence>
<dbReference type="AlphaFoldDB" id="A0A521AIS9"/>
<reference evidence="3 4" key="1">
    <citation type="submission" date="2017-05" db="EMBL/GenBank/DDBJ databases">
        <authorList>
            <person name="Varghese N."/>
            <person name="Submissions S."/>
        </authorList>
    </citation>
    <scope>NUCLEOTIDE SEQUENCE [LARGE SCALE GENOMIC DNA]</scope>
    <source>
        <strain evidence="3 4">DSM 27040</strain>
    </source>
</reference>
<dbReference type="InterPro" id="IPR006684">
    <property type="entry name" value="YbgC/YbaW"/>
</dbReference>
<evidence type="ECO:0000256" key="1">
    <source>
        <dbReference type="ARBA" id="ARBA00005953"/>
    </source>
</evidence>
<keyword evidence="4" id="KW-1185">Reference proteome</keyword>
<dbReference type="PANTHER" id="PTHR31793:SF27">
    <property type="entry name" value="NOVEL THIOESTERASE SUPERFAMILY DOMAIN AND SAPOSIN A-TYPE DOMAIN CONTAINING PROTEIN (0610012H03RIK)"/>
    <property type="match status" value="1"/>
</dbReference>
<dbReference type="SUPFAM" id="SSF54637">
    <property type="entry name" value="Thioesterase/thiol ester dehydrase-isomerase"/>
    <property type="match status" value="1"/>
</dbReference>
<dbReference type="Proteomes" id="UP000319040">
    <property type="component" value="Unassembled WGS sequence"/>
</dbReference>
<dbReference type="Gene3D" id="3.10.129.10">
    <property type="entry name" value="Hotdog Thioesterase"/>
    <property type="match status" value="1"/>
</dbReference>
<gene>
    <name evidence="3" type="ORF">SAMN06265379_101170</name>
</gene>
<dbReference type="CDD" id="cd00586">
    <property type="entry name" value="4HBT"/>
    <property type="match status" value="1"/>
</dbReference>
<dbReference type="PIRSF" id="PIRSF003230">
    <property type="entry name" value="YbgC"/>
    <property type="match status" value="1"/>
</dbReference>